<keyword evidence="1" id="KW-0812">Transmembrane</keyword>
<protein>
    <submittedName>
        <fullName evidence="2">Uncharacterized protein</fullName>
    </submittedName>
</protein>
<feature type="transmembrane region" description="Helical" evidence="1">
    <location>
        <begin position="65"/>
        <end position="88"/>
    </location>
</feature>
<evidence type="ECO:0000313" key="2">
    <source>
        <dbReference type="EMBL" id="MPC74782.1"/>
    </source>
</evidence>
<reference evidence="2 3" key="1">
    <citation type="submission" date="2019-05" db="EMBL/GenBank/DDBJ databases">
        <title>Another draft genome of Portunus trituberculatus and its Hox gene families provides insights of decapod evolution.</title>
        <authorList>
            <person name="Jeong J.-H."/>
            <person name="Song I."/>
            <person name="Kim S."/>
            <person name="Choi T."/>
            <person name="Kim D."/>
            <person name="Ryu S."/>
            <person name="Kim W."/>
        </authorList>
    </citation>
    <scope>NUCLEOTIDE SEQUENCE [LARGE SCALE GENOMIC DNA]</scope>
    <source>
        <tissue evidence="2">Muscle</tissue>
    </source>
</reference>
<evidence type="ECO:0000313" key="3">
    <source>
        <dbReference type="Proteomes" id="UP000324222"/>
    </source>
</evidence>
<keyword evidence="1" id="KW-1133">Transmembrane helix</keyword>
<gene>
    <name evidence="2" type="ORF">E2C01_069157</name>
</gene>
<proteinExistence type="predicted"/>
<dbReference type="AlphaFoldDB" id="A0A5B7HTV3"/>
<sequence>MRAGQGDEGEVVVVVDLRSDALTQPSALMKEAMQEAELGMTPKFGEDVTTHGKQIDTLTDRQTHILLLLLLLLLLSSLFTLRSITLILRNWRYTN</sequence>
<keyword evidence="1" id="KW-0472">Membrane</keyword>
<accession>A0A5B7HTV3</accession>
<evidence type="ECO:0000256" key="1">
    <source>
        <dbReference type="SAM" id="Phobius"/>
    </source>
</evidence>
<keyword evidence="3" id="KW-1185">Reference proteome</keyword>
<dbReference type="Proteomes" id="UP000324222">
    <property type="component" value="Unassembled WGS sequence"/>
</dbReference>
<dbReference type="EMBL" id="VSRR010039702">
    <property type="protein sequence ID" value="MPC74782.1"/>
    <property type="molecule type" value="Genomic_DNA"/>
</dbReference>
<comment type="caution">
    <text evidence="2">The sequence shown here is derived from an EMBL/GenBank/DDBJ whole genome shotgun (WGS) entry which is preliminary data.</text>
</comment>
<organism evidence="2 3">
    <name type="scientific">Portunus trituberculatus</name>
    <name type="common">Swimming crab</name>
    <name type="synonym">Neptunus trituberculatus</name>
    <dbReference type="NCBI Taxonomy" id="210409"/>
    <lineage>
        <taxon>Eukaryota</taxon>
        <taxon>Metazoa</taxon>
        <taxon>Ecdysozoa</taxon>
        <taxon>Arthropoda</taxon>
        <taxon>Crustacea</taxon>
        <taxon>Multicrustacea</taxon>
        <taxon>Malacostraca</taxon>
        <taxon>Eumalacostraca</taxon>
        <taxon>Eucarida</taxon>
        <taxon>Decapoda</taxon>
        <taxon>Pleocyemata</taxon>
        <taxon>Brachyura</taxon>
        <taxon>Eubrachyura</taxon>
        <taxon>Portunoidea</taxon>
        <taxon>Portunidae</taxon>
        <taxon>Portuninae</taxon>
        <taxon>Portunus</taxon>
    </lineage>
</organism>
<name>A0A5B7HTV3_PORTR</name>